<evidence type="ECO:0000256" key="1">
    <source>
        <dbReference type="SAM" id="SignalP"/>
    </source>
</evidence>
<feature type="chain" id="PRO_5040816979" description="Ig-like domain-containing protein" evidence="1">
    <location>
        <begin position="28"/>
        <end position="133"/>
    </location>
</feature>
<dbReference type="RefSeq" id="WP_251916952.1">
    <property type="nucleotide sequence ID" value="NZ_JAMRXG010000016.1"/>
</dbReference>
<reference evidence="2" key="1">
    <citation type="submission" date="2022-06" db="EMBL/GenBank/DDBJ databases">
        <title>Novel species in genus nocardia.</title>
        <authorList>
            <person name="Li F."/>
        </authorList>
    </citation>
    <scope>NUCLEOTIDE SEQUENCE</scope>
    <source>
        <strain evidence="2">CDC141</strain>
    </source>
</reference>
<dbReference type="AlphaFoldDB" id="A0A9X2EB65"/>
<keyword evidence="1" id="KW-0732">Signal</keyword>
<dbReference type="EMBL" id="JAMRXG010000016">
    <property type="protein sequence ID" value="MCM6777642.1"/>
    <property type="molecule type" value="Genomic_DNA"/>
</dbReference>
<dbReference type="Proteomes" id="UP001139157">
    <property type="component" value="Unassembled WGS sequence"/>
</dbReference>
<sequence>MISRIGAGLLAGTVGAALVALAAPANAAVSQLSSTPNLAFGSATNYGTGCHYTLRATVTEPVGRVAFFDNGQLIGWARSGGAYALIDWIPRTEGRHILAAVQENQTPDIPAATLELSVGRGIDLLGACNVFGG</sequence>
<evidence type="ECO:0000313" key="2">
    <source>
        <dbReference type="EMBL" id="MCM6777642.1"/>
    </source>
</evidence>
<organism evidence="2 3">
    <name type="scientific">Nocardia pulmonis</name>
    <dbReference type="NCBI Taxonomy" id="2951408"/>
    <lineage>
        <taxon>Bacteria</taxon>
        <taxon>Bacillati</taxon>
        <taxon>Actinomycetota</taxon>
        <taxon>Actinomycetes</taxon>
        <taxon>Mycobacteriales</taxon>
        <taxon>Nocardiaceae</taxon>
        <taxon>Nocardia</taxon>
    </lineage>
</organism>
<accession>A0A9X2EB65</accession>
<name>A0A9X2EB65_9NOCA</name>
<gene>
    <name evidence="2" type="ORF">NDR86_29555</name>
</gene>
<feature type="signal peptide" evidence="1">
    <location>
        <begin position="1"/>
        <end position="27"/>
    </location>
</feature>
<protein>
    <recommendedName>
        <fullName evidence="4">Ig-like domain-containing protein</fullName>
    </recommendedName>
</protein>
<keyword evidence="3" id="KW-1185">Reference proteome</keyword>
<proteinExistence type="predicted"/>
<evidence type="ECO:0000313" key="3">
    <source>
        <dbReference type="Proteomes" id="UP001139157"/>
    </source>
</evidence>
<comment type="caution">
    <text evidence="2">The sequence shown here is derived from an EMBL/GenBank/DDBJ whole genome shotgun (WGS) entry which is preliminary data.</text>
</comment>
<evidence type="ECO:0008006" key="4">
    <source>
        <dbReference type="Google" id="ProtNLM"/>
    </source>
</evidence>